<organism evidence="1 2">
    <name type="scientific">Fusarium oxysporum f. sp. cubense (strain race 4)</name>
    <name type="common">Panama disease fungus</name>
    <dbReference type="NCBI Taxonomy" id="2502994"/>
    <lineage>
        <taxon>Eukaryota</taxon>
        <taxon>Fungi</taxon>
        <taxon>Dikarya</taxon>
        <taxon>Ascomycota</taxon>
        <taxon>Pezizomycotina</taxon>
        <taxon>Sordariomycetes</taxon>
        <taxon>Hypocreomycetidae</taxon>
        <taxon>Hypocreales</taxon>
        <taxon>Nectriaceae</taxon>
        <taxon>Fusarium</taxon>
        <taxon>Fusarium oxysporum species complex</taxon>
    </lineage>
</organism>
<gene>
    <name evidence="1" type="ORF">FOC4_g10007236</name>
</gene>
<reference evidence="2" key="2">
    <citation type="journal article" date="2014" name="PLoS ONE">
        <title>Genome and Transcriptome Analysis of the Fungal Pathogen Fusarium oxysporum f. sp. cubense Causing Banana Vascular Wilt Disease.</title>
        <authorList>
            <person name="Guo L."/>
            <person name="Han L."/>
            <person name="Yang L."/>
            <person name="Zeng H."/>
            <person name="Fan D."/>
            <person name="Zhu Y."/>
            <person name="Feng Y."/>
            <person name="Wang G."/>
            <person name="Peng C."/>
            <person name="Jiang X."/>
            <person name="Zhou D."/>
            <person name="Ni P."/>
            <person name="Liang C."/>
            <person name="Liu L."/>
            <person name="Wang J."/>
            <person name="Mao C."/>
            <person name="Fang X."/>
            <person name="Peng M."/>
            <person name="Huang J."/>
        </authorList>
    </citation>
    <scope>NUCLEOTIDE SEQUENCE [LARGE SCALE GENOMIC DNA]</scope>
    <source>
        <strain evidence="2">race 4</strain>
    </source>
</reference>
<evidence type="ECO:0000313" key="1">
    <source>
        <dbReference type="EMBL" id="EMT64559.1"/>
    </source>
</evidence>
<sequence>MAAQEPFGIPTGAQKLKNVTELVEALTADLQEDQFLPDDRATALEQLKLYSRDPRNAEPLYSEAVSAPPVLVMRAEWS</sequence>
<dbReference type="AlphaFoldDB" id="N1RFS3"/>
<reference evidence="2" key="1">
    <citation type="submission" date="2012-09" db="EMBL/GenBank/DDBJ databases">
        <title>Genome sequencing and comparative transcriptomics of race 1 and race 4 of banana pathogen: Fusarium oxysporum f. sp. cubense.</title>
        <authorList>
            <person name="Fang X."/>
            <person name="Huang J."/>
        </authorList>
    </citation>
    <scope>NUCLEOTIDE SEQUENCE [LARGE SCALE GENOMIC DNA]</scope>
    <source>
        <strain evidence="2">race 4</strain>
    </source>
</reference>
<accession>N1RFS3</accession>
<dbReference type="HOGENOM" id="CLU_2622077_0_0_1"/>
<protein>
    <submittedName>
        <fullName evidence="1">Uncharacterized protein</fullName>
    </submittedName>
</protein>
<dbReference type="EMBL" id="KB726991">
    <property type="protein sequence ID" value="EMT64559.1"/>
    <property type="molecule type" value="Genomic_DNA"/>
</dbReference>
<proteinExistence type="predicted"/>
<dbReference type="Proteomes" id="UP000016929">
    <property type="component" value="Unassembled WGS sequence"/>
</dbReference>
<name>N1RFS3_FUSC4</name>
<evidence type="ECO:0000313" key="2">
    <source>
        <dbReference type="Proteomes" id="UP000016929"/>
    </source>
</evidence>
<keyword evidence="2" id="KW-1185">Reference proteome</keyword>